<accession>A0ABV0XLH1</accession>
<dbReference type="EMBL" id="JAHRIP010007417">
    <property type="protein sequence ID" value="MEQ2282271.1"/>
    <property type="molecule type" value="Genomic_DNA"/>
</dbReference>
<sequence length="80" mass="9384">MTHGERLAYPKFIIRELVKRYKEKNINLHFIYDIASVLFTHMHKTGKGTPQGKGMKTKAEERMKTDKIVKTQQHCAIKQL</sequence>
<feature type="compositionally biased region" description="Basic and acidic residues" evidence="1">
    <location>
        <begin position="57"/>
        <end position="68"/>
    </location>
</feature>
<evidence type="ECO:0000256" key="1">
    <source>
        <dbReference type="SAM" id="MobiDB-lite"/>
    </source>
</evidence>
<feature type="region of interest" description="Disordered" evidence="1">
    <location>
        <begin position="45"/>
        <end position="68"/>
    </location>
</feature>
<dbReference type="Proteomes" id="UP001469553">
    <property type="component" value="Unassembled WGS sequence"/>
</dbReference>
<keyword evidence="3" id="KW-1185">Reference proteome</keyword>
<proteinExistence type="predicted"/>
<comment type="caution">
    <text evidence="2">The sequence shown here is derived from an EMBL/GenBank/DDBJ whole genome shotgun (WGS) entry which is preliminary data.</text>
</comment>
<protein>
    <submittedName>
        <fullName evidence="2">Uncharacterized protein</fullName>
    </submittedName>
</protein>
<evidence type="ECO:0000313" key="2">
    <source>
        <dbReference type="EMBL" id="MEQ2282271.1"/>
    </source>
</evidence>
<evidence type="ECO:0000313" key="3">
    <source>
        <dbReference type="Proteomes" id="UP001469553"/>
    </source>
</evidence>
<name>A0ABV0XLH1_9TELE</name>
<organism evidence="2 3">
    <name type="scientific">Ameca splendens</name>
    <dbReference type="NCBI Taxonomy" id="208324"/>
    <lineage>
        <taxon>Eukaryota</taxon>
        <taxon>Metazoa</taxon>
        <taxon>Chordata</taxon>
        <taxon>Craniata</taxon>
        <taxon>Vertebrata</taxon>
        <taxon>Euteleostomi</taxon>
        <taxon>Actinopterygii</taxon>
        <taxon>Neopterygii</taxon>
        <taxon>Teleostei</taxon>
        <taxon>Neoteleostei</taxon>
        <taxon>Acanthomorphata</taxon>
        <taxon>Ovalentaria</taxon>
        <taxon>Atherinomorphae</taxon>
        <taxon>Cyprinodontiformes</taxon>
        <taxon>Goodeidae</taxon>
        <taxon>Ameca</taxon>
    </lineage>
</organism>
<gene>
    <name evidence="2" type="ORF">AMECASPLE_038789</name>
</gene>
<reference evidence="2 3" key="1">
    <citation type="submission" date="2021-06" db="EMBL/GenBank/DDBJ databases">
        <authorList>
            <person name="Palmer J.M."/>
        </authorList>
    </citation>
    <scope>NUCLEOTIDE SEQUENCE [LARGE SCALE GENOMIC DNA]</scope>
    <source>
        <strain evidence="2 3">AS_MEX2019</strain>
        <tissue evidence="2">Muscle</tissue>
    </source>
</reference>